<keyword evidence="2" id="KW-1185">Reference proteome</keyword>
<dbReference type="RefSeq" id="WP_378116137.1">
    <property type="nucleotide sequence ID" value="NZ_JBHRTF010000002.1"/>
</dbReference>
<name>A0ABV7FD01_9GAMM</name>
<comment type="caution">
    <text evidence="1">The sequence shown here is derived from an EMBL/GenBank/DDBJ whole genome shotgun (WGS) entry which is preliminary data.</text>
</comment>
<dbReference type="EMBL" id="JBHRTF010000002">
    <property type="protein sequence ID" value="MFC3114621.1"/>
    <property type="molecule type" value="Genomic_DNA"/>
</dbReference>
<evidence type="ECO:0000313" key="2">
    <source>
        <dbReference type="Proteomes" id="UP001595555"/>
    </source>
</evidence>
<dbReference type="Proteomes" id="UP001595555">
    <property type="component" value="Unassembled WGS sequence"/>
</dbReference>
<proteinExistence type="predicted"/>
<organism evidence="1 2">
    <name type="scientific">Cellvibrio fontiphilus</name>
    <dbReference type="NCBI Taxonomy" id="1815559"/>
    <lineage>
        <taxon>Bacteria</taxon>
        <taxon>Pseudomonadati</taxon>
        <taxon>Pseudomonadota</taxon>
        <taxon>Gammaproteobacteria</taxon>
        <taxon>Cellvibrionales</taxon>
        <taxon>Cellvibrionaceae</taxon>
        <taxon>Cellvibrio</taxon>
    </lineage>
</organism>
<sequence>MNVAAQTSDASHIFLAPGLQFFARNVNLDAKLLILLGPLHKAPKKTLCPAISKGIQRKKRSCESQTAFIQTRVTAIKKPPWEAAVFDGPAFDGLDYRFFKSG</sequence>
<reference evidence="2" key="1">
    <citation type="journal article" date="2019" name="Int. J. Syst. Evol. Microbiol.">
        <title>The Global Catalogue of Microorganisms (GCM) 10K type strain sequencing project: providing services to taxonomists for standard genome sequencing and annotation.</title>
        <authorList>
            <consortium name="The Broad Institute Genomics Platform"/>
            <consortium name="The Broad Institute Genome Sequencing Center for Infectious Disease"/>
            <person name="Wu L."/>
            <person name="Ma J."/>
        </authorList>
    </citation>
    <scope>NUCLEOTIDE SEQUENCE [LARGE SCALE GENOMIC DNA]</scope>
    <source>
        <strain evidence="2">KCTC 52237</strain>
    </source>
</reference>
<evidence type="ECO:0000313" key="1">
    <source>
        <dbReference type="EMBL" id="MFC3114621.1"/>
    </source>
</evidence>
<protein>
    <submittedName>
        <fullName evidence="1">Uncharacterized protein</fullName>
    </submittedName>
</protein>
<accession>A0ABV7FD01</accession>
<gene>
    <name evidence="1" type="ORF">ACFODX_03565</name>
</gene>